<dbReference type="EMBL" id="JAGGNH010000001">
    <property type="protein sequence ID" value="KAJ0985780.1"/>
    <property type="molecule type" value="Genomic_DNA"/>
</dbReference>
<evidence type="ECO:0000313" key="1">
    <source>
        <dbReference type="EMBL" id="KAJ0985780.1"/>
    </source>
</evidence>
<accession>A0A9D5D820</accession>
<sequence>MLSRTFKALGRKVGNEISLRITTLFLAASRLCELAVTSVAPPVLGYEKGLGRFWQKSGFGLKEITRKLNQEER</sequence>
<reference evidence="1" key="1">
    <citation type="submission" date="2021-03" db="EMBL/GenBank/DDBJ databases">
        <authorList>
            <person name="Li Z."/>
            <person name="Yang C."/>
        </authorList>
    </citation>
    <scope>NUCLEOTIDE SEQUENCE</scope>
    <source>
        <strain evidence="1">Dzin_1.0</strain>
        <tissue evidence="1">Leaf</tissue>
    </source>
</reference>
<protein>
    <submittedName>
        <fullName evidence="1">Uncharacterized protein</fullName>
    </submittedName>
</protein>
<reference evidence="1" key="2">
    <citation type="journal article" date="2022" name="Hortic Res">
        <title>The genome of Dioscorea zingiberensis sheds light on the biosynthesis, origin and evolution of the medicinally important diosgenin saponins.</title>
        <authorList>
            <person name="Li Y."/>
            <person name="Tan C."/>
            <person name="Li Z."/>
            <person name="Guo J."/>
            <person name="Li S."/>
            <person name="Chen X."/>
            <person name="Wang C."/>
            <person name="Dai X."/>
            <person name="Yang H."/>
            <person name="Song W."/>
            <person name="Hou L."/>
            <person name="Xu J."/>
            <person name="Tong Z."/>
            <person name="Xu A."/>
            <person name="Yuan X."/>
            <person name="Wang W."/>
            <person name="Yang Q."/>
            <person name="Chen L."/>
            <person name="Sun Z."/>
            <person name="Wang K."/>
            <person name="Pan B."/>
            <person name="Chen J."/>
            <person name="Bao Y."/>
            <person name="Liu F."/>
            <person name="Qi X."/>
            <person name="Gang D.R."/>
            <person name="Wen J."/>
            <person name="Li J."/>
        </authorList>
    </citation>
    <scope>NUCLEOTIDE SEQUENCE</scope>
    <source>
        <strain evidence="1">Dzin_1.0</strain>
    </source>
</reference>
<name>A0A9D5D820_9LILI</name>
<dbReference type="AlphaFoldDB" id="A0A9D5D820"/>
<organism evidence="1 2">
    <name type="scientific">Dioscorea zingiberensis</name>
    <dbReference type="NCBI Taxonomy" id="325984"/>
    <lineage>
        <taxon>Eukaryota</taxon>
        <taxon>Viridiplantae</taxon>
        <taxon>Streptophyta</taxon>
        <taxon>Embryophyta</taxon>
        <taxon>Tracheophyta</taxon>
        <taxon>Spermatophyta</taxon>
        <taxon>Magnoliopsida</taxon>
        <taxon>Liliopsida</taxon>
        <taxon>Dioscoreales</taxon>
        <taxon>Dioscoreaceae</taxon>
        <taxon>Dioscorea</taxon>
    </lineage>
</organism>
<gene>
    <name evidence="1" type="ORF">J5N97_004136</name>
</gene>
<proteinExistence type="predicted"/>
<keyword evidence="2" id="KW-1185">Reference proteome</keyword>
<comment type="caution">
    <text evidence="1">The sequence shown here is derived from an EMBL/GenBank/DDBJ whole genome shotgun (WGS) entry which is preliminary data.</text>
</comment>
<evidence type="ECO:0000313" key="2">
    <source>
        <dbReference type="Proteomes" id="UP001085076"/>
    </source>
</evidence>
<dbReference type="Proteomes" id="UP001085076">
    <property type="component" value="Miscellaneous, Linkage group lg01"/>
</dbReference>